<feature type="region of interest" description="Disordered" evidence="11">
    <location>
        <begin position="747"/>
        <end position="844"/>
    </location>
</feature>
<dbReference type="InterPro" id="IPR015683">
    <property type="entry name" value="Ionotropic_Glu_rcpt"/>
</dbReference>
<feature type="region of interest" description="Disordered" evidence="11">
    <location>
        <begin position="1001"/>
        <end position="1036"/>
    </location>
</feature>
<dbReference type="OrthoDB" id="5984008at2759"/>
<evidence type="ECO:0000313" key="14">
    <source>
        <dbReference type="EMBL" id="KAG2433771.1"/>
    </source>
</evidence>
<feature type="transmembrane region" description="Helical" evidence="12">
    <location>
        <begin position="95"/>
        <end position="113"/>
    </location>
</feature>
<dbReference type="Gene3D" id="3.40.190.10">
    <property type="entry name" value="Periplasmic binding protein-like II"/>
    <property type="match status" value="1"/>
</dbReference>
<keyword evidence="3 12" id="KW-0812">Transmembrane</keyword>
<evidence type="ECO:0000256" key="6">
    <source>
        <dbReference type="ARBA" id="ARBA00023136"/>
    </source>
</evidence>
<evidence type="ECO:0000256" key="8">
    <source>
        <dbReference type="ARBA" id="ARBA00023180"/>
    </source>
</evidence>
<feature type="region of interest" description="Disordered" evidence="11">
    <location>
        <begin position="871"/>
        <end position="892"/>
    </location>
</feature>
<evidence type="ECO:0000259" key="13">
    <source>
        <dbReference type="SMART" id="SM00079"/>
    </source>
</evidence>
<reference evidence="14" key="1">
    <citation type="journal article" date="2020" name="bioRxiv">
        <title>Comparative genomics of Chlamydomonas.</title>
        <authorList>
            <person name="Craig R.J."/>
            <person name="Hasan A.R."/>
            <person name="Ness R.W."/>
            <person name="Keightley P.D."/>
        </authorList>
    </citation>
    <scope>NUCLEOTIDE SEQUENCE</scope>
    <source>
        <strain evidence="14">SAG 7.73</strain>
    </source>
</reference>
<dbReference type="InterPro" id="IPR001320">
    <property type="entry name" value="Iontro_rcpt_C"/>
</dbReference>
<keyword evidence="9" id="KW-1071">Ligand-gated ion channel</keyword>
<evidence type="ECO:0000256" key="3">
    <source>
        <dbReference type="ARBA" id="ARBA00022692"/>
    </source>
</evidence>
<dbReference type="AlphaFoldDB" id="A0A835SXW2"/>
<evidence type="ECO:0000256" key="5">
    <source>
        <dbReference type="ARBA" id="ARBA00023065"/>
    </source>
</evidence>
<evidence type="ECO:0000313" key="15">
    <source>
        <dbReference type="Proteomes" id="UP000650467"/>
    </source>
</evidence>
<keyword evidence="2" id="KW-0813">Transport</keyword>
<dbReference type="PANTHER" id="PTHR18966">
    <property type="entry name" value="IONOTROPIC GLUTAMATE RECEPTOR"/>
    <property type="match status" value="1"/>
</dbReference>
<organism evidence="14 15">
    <name type="scientific">Chlamydomonas incerta</name>
    <dbReference type="NCBI Taxonomy" id="51695"/>
    <lineage>
        <taxon>Eukaryota</taxon>
        <taxon>Viridiplantae</taxon>
        <taxon>Chlorophyta</taxon>
        <taxon>core chlorophytes</taxon>
        <taxon>Chlorophyceae</taxon>
        <taxon>CS clade</taxon>
        <taxon>Chlamydomonadales</taxon>
        <taxon>Chlamydomonadaceae</taxon>
        <taxon>Chlamydomonas</taxon>
    </lineage>
</organism>
<protein>
    <recommendedName>
        <fullName evidence="13">Ionotropic glutamate receptor C-terminal domain-containing protein</fullName>
    </recommendedName>
</protein>
<accession>A0A835SXW2</accession>
<feature type="domain" description="Ionotropic glutamate receptor C-terminal" evidence="13">
    <location>
        <begin position="25"/>
        <end position="255"/>
    </location>
</feature>
<evidence type="ECO:0000256" key="4">
    <source>
        <dbReference type="ARBA" id="ARBA00022989"/>
    </source>
</evidence>
<keyword evidence="5" id="KW-0406">Ion transport</keyword>
<evidence type="ECO:0000256" key="2">
    <source>
        <dbReference type="ARBA" id="ARBA00022448"/>
    </source>
</evidence>
<evidence type="ECO:0000256" key="12">
    <source>
        <dbReference type="SAM" id="Phobius"/>
    </source>
</evidence>
<sequence>MRGPGPLSVLEPFKLTLWLTLLCTVVGVAIVFWLLDMYSKWIRTRQTRALRRTGVLTGRAAARAKQDEDSHVFISFMAAAGAPERPRRSSWGVQVLYLAYCFFCLIVLSSYTANLTSFLAVRRAAVGIQGLQDLVRDNALLGVNPNGSTAAYFASSQDTLATQLQPRVRYCATDTCVAWLRSGEVAAFVSDQPLLDYIAEQQPCDLSVVGDPFGPGNLVVGLQKGSPWLQLFNTAIQKFSEDGTLTTLYRTWFDGLSQCDDGTAAILESSRLGVDQMLGAFVFLLFGALAAFIISNCENLKWCLVRAYSAPNATSRTSSSGALRNSWHRISSNLLGVNELLEEAGVAPWPNPAQQQQQGAEQLGAEQQQQPEGWGQPYPGKGGAFDPNAPAHPQTDASTGAAQQLRPPPVGQQVPQEGLSQGPGPGMWPRVTASGRVLPGAPAALLVGLVSRKSGFTHSPRLREHSDFGADVEDAAEVQQEAATGQAAVAAAAAALVAGGSGGGGFDEGSRPGGQAAAGSHVAPGGPRHRSVELQRVAAARHSAGAAKDQSSSSRDGCSSEGEPYHRASSYLLQPSGTVDSCTLLLPRGARSSDGRAVFAGAGSGAMSVPSALAGTGLPPADALAAAQFGGGSSWRRNPIAVTRVAAHAHARTHAHAHSRGDACGAGIDEDEDGVLSSRGSSCSGAFVSGSALEATATSGPQSSGEVWGSAAADQRGSGSRMGGSSSHMSTGAYRPPSLVQTMAHVPAARPGSPLGPGLAGRAPPPPIQLHLQAVQQQQQRRAAPQPQQQQQHQHQPALGAHLRAPSPQPLHQQRAAAGRAGGGGGGGGGGGSGSPQLPPAPQQVTRLAASVPYLPLVAPPPENALAEGAQQLPLPPSRPPRPPGSAAATLTGLGASAAGGRAAAAATGITPAAAESPLAPVSPAWALTSGGGTSNPDTAMASFVTAPDATTLSTMNYSGPMVNLAIATLNAPAAAGPAAGEHAAHGAPAVPAAAAAAVGAASQRLADDDEEDSQGRGGESVMSFLYQPPLAPSRW</sequence>
<comment type="subcellular location">
    <subcellularLocation>
        <location evidence="1">Membrane</location>
        <topology evidence="1">Multi-pass membrane protein</topology>
    </subcellularLocation>
</comment>
<feature type="compositionally biased region" description="Low complexity" evidence="11">
    <location>
        <begin position="769"/>
        <end position="799"/>
    </location>
</feature>
<feature type="compositionally biased region" description="Low complexity" evidence="11">
    <location>
        <begin position="716"/>
        <end position="730"/>
    </location>
</feature>
<comment type="caution">
    <text evidence="14">The sequence shown here is derived from an EMBL/GenBank/DDBJ whole genome shotgun (WGS) entry which is preliminary data.</text>
</comment>
<dbReference type="Pfam" id="PF00060">
    <property type="entry name" value="Lig_chan"/>
    <property type="match status" value="1"/>
</dbReference>
<dbReference type="SUPFAM" id="SSF53850">
    <property type="entry name" value="Periplasmic binding protein-like II"/>
    <property type="match status" value="1"/>
</dbReference>
<keyword evidence="7" id="KW-0675">Receptor</keyword>
<keyword evidence="8" id="KW-0325">Glycoprotein</keyword>
<keyword evidence="6 12" id="KW-0472">Membrane</keyword>
<keyword evidence="4 12" id="KW-1133">Transmembrane helix</keyword>
<evidence type="ECO:0000256" key="7">
    <source>
        <dbReference type="ARBA" id="ARBA00023170"/>
    </source>
</evidence>
<feature type="compositionally biased region" description="Low complexity" evidence="11">
    <location>
        <begin position="352"/>
        <end position="379"/>
    </location>
</feature>
<evidence type="ECO:0000256" key="10">
    <source>
        <dbReference type="ARBA" id="ARBA00023303"/>
    </source>
</evidence>
<evidence type="ECO:0000256" key="1">
    <source>
        <dbReference type="ARBA" id="ARBA00004141"/>
    </source>
</evidence>
<feature type="transmembrane region" description="Helical" evidence="12">
    <location>
        <begin position="15"/>
        <end position="35"/>
    </location>
</feature>
<name>A0A835SXW2_CHLIN</name>
<feature type="compositionally biased region" description="Low complexity" evidence="11">
    <location>
        <begin position="538"/>
        <end position="560"/>
    </location>
</feature>
<feature type="region of interest" description="Disordered" evidence="11">
    <location>
        <begin position="505"/>
        <end position="565"/>
    </location>
</feature>
<keyword evidence="10" id="KW-0407">Ion channel</keyword>
<feature type="region of interest" description="Disordered" evidence="11">
    <location>
        <begin position="349"/>
        <end position="434"/>
    </location>
</feature>
<dbReference type="Proteomes" id="UP000650467">
    <property type="component" value="Unassembled WGS sequence"/>
</dbReference>
<dbReference type="SMART" id="SM00079">
    <property type="entry name" value="PBPe"/>
    <property type="match status" value="1"/>
</dbReference>
<dbReference type="Gene3D" id="1.10.287.70">
    <property type="match status" value="1"/>
</dbReference>
<dbReference type="EMBL" id="JAEHOC010000018">
    <property type="protein sequence ID" value="KAG2433771.1"/>
    <property type="molecule type" value="Genomic_DNA"/>
</dbReference>
<feature type="compositionally biased region" description="Pro residues" evidence="11">
    <location>
        <begin position="874"/>
        <end position="884"/>
    </location>
</feature>
<feature type="compositionally biased region" description="Gly residues" evidence="11">
    <location>
        <begin position="820"/>
        <end position="834"/>
    </location>
</feature>
<feature type="compositionally biased region" description="Low complexity" evidence="11">
    <location>
        <begin position="747"/>
        <end position="762"/>
    </location>
</feature>
<evidence type="ECO:0000256" key="11">
    <source>
        <dbReference type="SAM" id="MobiDB-lite"/>
    </source>
</evidence>
<keyword evidence="15" id="KW-1185">Reference proteome</keyword>
<dbReference type="GO" id="GO:0015276">
    <property type="term" value="F:ligand-gated monoatomic ion channel activity"/>
    <property type="evidence" value="ECO:0007669"/>
    <property type="project" value="InterPro"/>
</dbReference>
<gene>
    <name evidence="14" type="ORF">HXX76_008132</name>
</gene>
<evidence type="ECO:0000256" key="9">
    <source>
        <dbReference type="ARBA" id="ARBA00023286"/>
    </source>
</evidence>
<feature type="region of interest" description="Disordered" evidence="11">
    <location>
        <begin position="696"/>
        <end position="735"/>
    </location>
</feature>
<dbReference type="GO" id="GO:0016020">
    <property type="term" value="C:membrane"/>
    <property type="evidence" value="ECO:0007669"/>
    <property type="project" value="UniProtKB-SubCell"/>
</dbReference>
<feature type="compositionally biased region" description="Polar residues" evidence="11">
    <location>
        <begin position="696"/>
        <end position="705"/>
    </location>
</feature>
<proteinExistence type="predicted"/>